<evidence type="ECO:0000259" key="1">
    <source>
        <dbReference type="Pfam" id="PF10988"/>
    </source>
</evidence>
<dbReference type="Proteomes" id="UP000732399">
    <property type="component" value="Unassembled WGS sequence"/>
</dbReference>
<keyword evidence="3" id="KW-1185">Reference proteome</keyword>
<gene>
    <name evidence="2" type="ORF">HBH26_14075</name>
</gene>
<proteinExistence type="predicted"/>
<feature type="domain" description="Putative auto-transporter adhesin head GIN" evidence="1">
    <location>
        <begin position="41"/>
        <end position="220"/>
    </location>
</feature>
<evidence type="ECO:0000313" key="2">
    <source>
        <dbReference type="EMBL" id="NJR79711.1"/>
    </source>
</evidence>
<accession>A0ABX1CR18</accession>
<organism evidence="2 3">
    <name type="scientific">Sphingomonas corticis</name>
    <dbReference type="NCBI Taxonomy" id="2722791"/>
    <lineage>
        <taxon>Bacteria</taxon>
        <taxon>Pseudomonadati</taxon>
        <taxon>Pseudomonadota</taxon>
        <taxon>Alphaproteobacteria</taxon>
        <taxon>Sphingomonadales</taxon>
        <taxon>Sphingomonadaceae</taxon>
        <taxon>Sphingomonas</taxon>
    </lineage>
</organism>
<reference evidence="2 3" key="1">
    <citation type="submission" date="2020-03" db="EMBL/GenBank/DDBJ databases">
        <authorList>
            <person name="Wang L."/>
            <person name="He N."/>
            <person name="Li Y."/>
            <person name="Fang Y."/>
            <person name="Zhang F."/>
        </authorList>
    </citation>
    <scope>NUCLEOTIDE SEQUENCE [LARGE SCALE GENOMIC DNA]</scope>
    <source>
        <strain evidence="2 3">36D10-4-7</strain>
    </source>
</reference>
<comment type="caution">
    <text evidence="2">The sequence shown here is derived from an EMBL/GenBank/DDBJ whole genome shotgun (WGS) entry which is preliminary data.</text>
</comment>
<name>A0ABX1CR18_9SPHN</name>
<dbReference type="Gene3D" id="2.160.20.120">
    <property type="match status" value="1"/>
</dbReference>
<protein>
    <submittedName>
        <fullName evidence="2">DUF2807 domain-containing protein</fullName>
    </submittedName>
</protein>
<sequence>MRLLSFLPLPLVLVATPAAGDHGPGLVPQRQGDASLYTVRDFDRVSFGTPGTAQVRVGPSWSLRVTGPAAALENVRVVVERGRLEIGPRWRERKVSDADRRVRIEVTMPRLAEVALGGSGRVAVDEVTGDRFAAALGGSGTIALRKLAVGQATFSIGGSGELAAAGTARSLDVNLGGSGKVVAPELRATTATVSAAGSGSVRATVDGTATVSLVGSGGVDLGPQARCRVTRMGSGRVRCGG</sequence>
<dbReference type="RefSeq" id="WP_168135261.1">
    <property type="nucleotide sequence ID" value="NZ_JAAVJH010000009.1"/>
</dbReference>
<dbReference type="EMBL" id="JAAVJH010000009">
    <property type="protein sequence ID" value="NJR79711.1"/>
    <property type="molecule type" value="Genomic_DNA"/>
</dbReference>
<dbReference type="Pfam" id="PF10988">
    <property type="entry name" value="DUF2807"/>
    <property type="match status" value="1"/>
</dbReference>
<dbReference type="InterPro" id="IPR021255">
    <property type="entry name" value="DUF2807"/>
</dbReference>
<evidence type="ECO:0000313" key="3">
    <source>
        <dbReference type="Proteomes" id="UP000732399"/>
    </source>
</evidence>